<protein>
    <submittedName>
        <fullName evidence="2">Uncharacterized protein</fullName>
    </submittedName>
</protein>
<keyword evidence="3" id="KW-1185">Reference proteome</keyword>
<name>A0AA37GYN8_9PEZI</name>
<accession>A0AA37GYN8</accession>
<proteinExistence type="predicted"/>
<comment type="caution">
    <text evidence="2">The sequence shown here is derived from an EMBL/GenBank/DDBJ whole genome shotgun (WGS) entry which is preliminary data.</text>
</comment>
<dbReference type="Proteomes" id="UP001055172">
    <property type="component" value="Unassembled WGS sequence"/>
</dbReference>
<evidence type="ECO:0000313" key="3">
    <source>
        <dbReference type="Proteomes" id="UP001055172"/>
    </source>
</evidence>
<dbReference type="AlphaFoldDB" id="A0AA37GYN8"/>
<sequence>MYAARRTPNAGGRGSFSTTRPAHVPATTVDPRPQDGFSSTPEHFNGPAQLDPLLCPGEGTPLQHGPKRQQVPIWQCCACGHAAMPIRVDPCQICGTRRCAYCPVTKVRVRMTGYRGFLKIEADEEGVDIVEDGVQGVAGYEWITLPTIHSGEKSYSWYQFSG</sequence>
<gene>
    <name evidence="2" type="ORF">ColLi_12597</name>
</gene>
<organism evidence="2 3">
    <name type="scientific">Colletotrichum liriopes</name>
    <dbReference type="NCBI Taxonomy" id="708192"/>
    <lineage>
        <taxon>Eukaryota</taxon>
        <taxon>Fungi</taxon>
        <taxon>Dikarya</taxon>
        <taxon>Ascomycota</taxon>
        <taxon>Pezizomycotina</taxon>
        <taxon>Sordariomycetes</taxon>
        <taxon>Hypocreomycetidae</taxon>
        <taxon>Glomerellales</taxon>
        <taxon>Glomerellaceae</taxon>
        <taxon>Colletotrichum</taxon>
        <taxon>Colletotrichum spaethianum species complex</taxon>
    </lineage>
</organism>
<evidence type="ECO:0000256" key="1">
    <source>
        <dbReference type="SAM" id="MobiDB-lite"/>
    </source>
</evidence>
<reference evidence="2 3" key="1">
    <citation type="submission" date="2021-07" db="EMBL/GenBank/DDBJ databases">
        <title>Genome data of Colletotrichum spaethianum.</title>
        <authorList>
            <person name="Utami Y.D."/>
            <person name="Hiruma K."/>
        </authorList>
    </citation>
    <scope>NUCLEOTIDE SEQUENCE [LARGE SCALE GENOMIC DNA]</scope>
    <source>
        <strain evidence="2 3">MAFF 242679</strain>
    </source>
</reference>
<evidence type="ECO:0000313" key="2">
    <source>
        <dbReference type="EMBL" id="GJC89759.1"/>
    </source>
</evidence>
<feature type="region of interest" description="Disordered" evidence="1">
    <location>
        <begin position="1"/>
        <end position="43"/>
    </location>
</feature>
<dbReference type="EMBL" id="BPPX01000045">
    <property type="protein sequence ID" value="GJC89759.1"/>
    <property type="molecule type" value="Genomic_DNA"/>
</dbReference>